<dbReference type="Proteomes" id="UP000536179">
    <property type="component" value="Unassembled WGS sequence"/>
</dbReference>
<dbReference type="RefSeq" id="WP_221224973.1">
    <property type="nucleotide sequence ID" value="NZ_JACHXU010000005.1"/>
</dbReference>
<name>A0A7W5DXY6_9BACT</name>
<evidence type="ECO:0000256" key="1">
    <source>
        <dbReference type="SAM" id="MobiDB-lite"/>
    </source>
</evidence>
<dbReference type="AlphaFoldDB" id="A0A7W5DXY6"/>
<dbReference type="EMBL" id="JACHXU010000005">
    <property type="protein sequence ID" value="MBB3206143.1"/>
    <property type="molecule type" value="Genomic_DNA"/>
</dbReference>
<proteinExistence type="predicted"/>
<comment type="caution">
    <text evidence="2">The sequence shown here is derived from an EMBL/GenBank/DDBJ whole genome shotgun (WGS) entry which is preliminary data.</text>
</comment>
<keyword evidence="3" id="KW-1185">Reference proteome</keyword>
<organism evidence="2 3">
    <name type="scientific">Aporhodopirellula rubra</name>
    <dbReference type="NCBI Taxonomy" id="980271"/>
    <lineage>
        <taxon>Bacteria</taxon>
        <taxon>Pseudomonadati</taxon>
        <taxon>Planctomycetota</taxon>
        <taxon>Planctomycetia</taxon>
        <taxon>Pirellulales</taxon>
        <taxon>Pirellulaceae</taxon>
        <taxon>Aporhodopirellula</taxon>
    </lineage>
</organism>
<reference evidence="2 3" key="1">
    <citation type="submission" date="2020-08" db="EMBL/GenBank/DDBJ databases">
        <title>Genomic Encyclopedia of Type Strains, Phase III (KMG-III): the genomes of soil and plant-associated and newly described type strains.</title>
        <authorList>
            <person name="Whitman W."/>
        </authorList>
    </citation>
    <scope>NUCLEOTIDE SEQUENCE [LARGE SCALE GENOMIC DNA]</scope>
    <source>
        <strain evidence="2 3">CECT 8075</strain>
    </source>
</reference>
<accession>A0A7W5DXY6</accession>
<protein>
    <submittedName>
        <fullName evidence="2">Uncharacterized protein</fullName>
    </submittedName>
</protein>
<evidence type="ECO:0000313" key="2">
    <source>
        <dbReference type="EMBL" id="MBB3206143.1"/>
    </source>
</evidence>
<gene>
    <name evidence="2" type="ORF">FHS27_001951</name>
</gene>
<evidence type="ECO:0000313" key="3">
    <source>
        <dbReference type="Proteomes" id="UP000536179"/>
    </source>
</evidence>
<sequence length="103" mass="11772">MNQPRCPSCNTSMQEGFLLDQFGDYRKDNLFWVSGTFSSFMMGHENVLPVVSCRCPSCGLLSNYAFDQTQTAQRSSRRQNEEHRRRRNELPDCEPVSTATTVA</sequence>
<feature type="region of interest" description="Disordered" evidence="1">
    <location>
        <begin position="69"/>
        <end position="103"/>
    </location>
</feature>